<dbReference type="InterPro" id="IPR044759">
    <property type="entry name" value="bZIP_RF2"/>
</dbReference>
<sequence>MSRSAQRPPRCPFQNRGALNSPIDISTLNSDKDNEVKVQHRRFLSQGSLFEEQPLWIDDLLGDSEMSPKGVFLRRSASDSAAVLEVLSEAFAEIDIQASGETSCKTTATEARGGLEAGCVYGPNSPRHKANLDQSESSIVSALWENVPQFPFQYVTENLHSGPEVNHCNVKGDVHANAGGFDPERASRRNYGQRSRVRKLQYIAELERTVSVFQTLEADLAARVASLFQRRAVLHEENSVLRQQIASLRKEKMIKDGQCQYLKNELRKLKAVSGHHRKSKSASFFQIDSIKRDTLETGWQSLDMAKLSLR</sequence>
<reference evidence="3" key="1">
    <citation type="submission" date="2015-07" db="EMBL/GenBank/DDBJ databases">
        <title>Transcriptome Assembly of Anthurium amnicola.</title>
        <authorList>
            <person name="Suzuki J."/>
        </authorList>
    </citation>
    <scope>NUCLEOTIDE SEQUENCE</scope>
</reference>
<dbReference type="GO" id="GO:0005634">
    <property type="term" value="C:nucleus"/>
    <property type="evidence" value="ECO:0007669"/>
    <property type="project" value="UniProtKB-ARBA"/>
</dbReference>
<dbReference type="PANTHER" id="PTHR46835">
    <property type="entry name" value="BASIC-LEUCINE ZIPPER (BZIP) TRANSCRIPTION FACTOR FAMILY PROTEIN-RELATED"/>
    <property type="match status" value="1"/>
</dbReference>
<dbReference type="CDD" id="cd14703">
    <property type="entry name" value="bZIP_plant_RF2"/>
    <property type="match status" value="1"/>
</dbReference>
<feature type="region of interest" description="Disordered" evidence="1">
    <location>
        <begin position="1"/>
        <end position="28"/>
    </location>
</feature>
<dbReference type="AlphaFoldDB" id="A0A1D1YPJ2"/>
<organism evidence="3">
    <name type="scientific">Anthurium amnicola</name>
    <dbReference type="NCBI Taxonomy" id="1678845"/>
    <lineage>
        <taxon>Eukaryota</taxon>
        <taxon>Viridiplantae</taxon>
        <taxon>Streptophyta</taxon>
        <taxon>Embryophyta</taxon>
        <taxon>Tracheophyta</taxon>
        <taxon>Spermatophyta</taxon>
        <taxon>Magnoliopsida</taxon>
        <taxon>Liliopsida</taxon>
        <taxon>Araceae</taxon>
        <taxon>Pothoideae</taxon>
        <taxon>Potheae</taxon>
        <taxon>Anthurium</taxon>
    </lineage>
</organism>
<evidence type="ECO:0000313" key="2">
    <source>
        <dbReference type="EMBL" id="JAT46032.1"/>
    </source>
</evidence>
<dbReference type="InterPro" id="IPR044797">
    <property type="entry name" value="At4g06598-like"/>
</dbReference>
<gene>
    <name evidence="3" type="primary">RF2a_4</name>
    <name evidence="2" type="synonym">RF2a_5</name>
    <name evidence="2" type="ORF">g.41258</name>
    <name evidence="3" type="ORF">g.41259</name>
</gene>
<evidence type="ECO:0000256" key="1">
    <source>
        <dbReference type="SAM" id="MobiDB-lite"/>
    </source>
</evidence>
<dbReference type="EMBL" id="GDJX01021904">
    <property type="protein sequence ID" value="JAT46032.1"/>
    <property type="molecule type" value="Transcribed_RNA"/>
</dbReference>
<dbReference type="EMBL" id="GDJX01011385">
    <property type="protein sequence ID" value="JAT56551.1"/>
    <property type="molecule type" value="Transcribed_RNA"/>
</dbReference>
<proteinExistence type="predicted"/>
<protein>
    <submittedName>
        <fullName evidence="3">Transcription factor RF2a</fullName>
    </submittedName>
</protein>
<accession>A0A1D1YPJ2</accession>
<dbReference type="GO" id="GO:0003700">
    <property type="term" value="F:DNA-binding transcription factor activity"/>
    <property type="evidence" value="ECO:0007669"/>
    <property type="project" value="InterPro"/>
</dbReference>
<dbReference type="PANTHER" id="PTHR46835:SF4">
    <property type="entry name" value="B-ZIP PROTEIN"/>
    <property type="match status" value="1"/>
</dbReference>
<name>A0A1D1YPJ2_9ARAE</name>
<evidence type="ECO:0000313" key="3">
    <source>
        <dbReference type="EMBL" id="JAT56551.1"/>
    </source>
</evidence>